<dbReference type="AlphaFoldDB" id="A0A140E438"/>
<organism evidence="2 3">
    <name type="scientific">Methylomonas denitrificans</name>
    <dbReference type="NCBI Taxonomy" id="1538553"/>
    <lineage>
        <taxon>Bacteria</taxon>
        <taxon>Pseudomonadati</taxon>
        <taxon>Pseudomonadota</taxon>
        <taxon>Gammaproteobacteria</taxon>
        <taxon>Methylococcales</taxon>
        <taxon>Methylococcaceae</taxon>
        <taxon>Methylomonas</taxon>
    </lineage>
</organism>
<keyword evidence="3" id="KW-1185">Reference proteome</keyword>
<name>A0A140E438_9GAMM</name>
<reference evidence="2 3" key="1">
    <citation type="journal article" date="2015" name="Environ. Microbiol.">
        <title>Methane oxidation coupled to nitrate reduction under hypoxia by the Gammaproteobacterium Methylomonas denitrificans, sp. nov. type strain FJG1.</title>
        <authorList>
            <person name="Kits K.D."/>
            <person name="Klotz M.G."/>
            <person name="Stein L.Y."/>
        </authorList>
    </citation>
    <scope>NUCLEOTIDE SEQUENCE [LARGE SCALE GENOMIC DNA]</scope>
    <source>
        <strain evidence="2 3">FJG1</strain>
    </source>
</reference>
<dbReference type="RefSeq" id="WP_036272236.1">
    <property type="nucleotide sequence ID" value="NZ_CP014476.1"/>
</dbReference>
<accession>A0A140E438</accession>
<gene>
    <name evidence="2" type="ORF">JT25_001460</name>
</gene>
<dbReference type="OrthoDB" id="5570087at2"/>
<protein>
    <submittedName>
        <fullName evidence="2">Uncharacterized protein</fullName>
    </submittedName>
</protein>
<proteinExistence type="predicted"/>
<dbReference type="Proteomes" id="UP000030512">
    <property type="component" value="Chromosome"/>
</dbReference>
<feature type="signal peptide" evidence="1">
    <location>
        <begin position="1"/>
        <end position="21"/>
    </location>
</feature>
<feature type="chain" id="PRO_5007807292" evidence="1">
    <location>
        <begin position="22"/>
        <end position="152"/>
    </location>
</feature>
<evidence type="ECO:0000256" key="1">
    <source>
        <dbReference type="SAM" id="SignalP"/>
    </source>
</evidence>
<sequence>MKNYKYLLLAATLGLSTQVQAAPDCSAANLNGSYVLYQNSVALANLHTGRCEITVLNGVIGGSCAFTSTQNGTITPGFSGPVSGTATMNTDCSAVAELDFSPAPNVTVRSSFDLQFTPDKQSFIGQWTNNFGLLGTSAGTRFSSFLPSTPAQ</sequence>
<evidence type="ECO:0000313" key="2">
    <source>
        <dbReference type="EMBL" id="AMK75162.1"/>
    </source>
</evidence>
<dbReference type="EMBL" id="CP014476">
    <property type="protein sequence ID" value="AMK75162.1"/>
    <property type="molecule type" value="Genomic_DNA"/>
</dbReference>
<evidence type="ECO:0000313" key="3">
    <source>
        <dbReference type="Proteomes" id="UP000030512"/>
    </source>
</evidence>
<keyword evidence="1" id="KW-0732">Signal</keyword>
<dbReference type="KEGG" id="mdn:JT25_001460"/>